<feature type="transmembrane region" description="Helical" evidence="1">
    <location>
        <begin position="36"/>
        <end position="69"/>
    </location>
</feature>
<keyword evidence="1" id="KW-1133">Transmembrane helix</keyword>
<protein>
    <recommendedName>
        <fullName evidence="4">PrgI family protein</fullName>
    </recommendedName>
</protein>
<dbReference type="EMBL" id="JACGWZ010000010">
    <property type="protein sequence ID" value="MBA8827790.1"/>
    <property type="molecule type" value="Genomic_DNA"/>
</dbReference>
<dbReference type="Proteomes" id="UP000569329">
    <property type="component" value="Unassembled WGS sequence"/>
</dbReference>
<comment type="caution">
    <text evidence="2">The sequence shown here is derived from an EMBL/GenBank/DDBJ whole genome shotgun (WGS) entry which is preliminary data.</text>
</comment>
<gene>
    <name evidence="2" type="ORF">FHX42_005197</name>
</gene>
<dbReference type="RefSeq" id="WP_182546950.1">
    <property type="nucleotide sequence ID" value="NZ_JACGWZ010000010.1"/>
</dbReference>
<name>A0A839E422_9PSEU</name>
<sequence length="493" mass="53029">MSTSSSPDGPRLYGNWRRARGFGIANWSPGQTLTLFVTIVTAIAAFYIGVVVGLVVVGIGVLVAASVLIPVGGSSLWQALARTLRFSTARRRGWTAYSGGVLTDHPRQHDLPGPMAPLVPLNTDDGRGGKQGLLWDRRSGLITVVLRCSPVGLDLADQDQADQWVASWGAWLADLGYQPMVRWISVTVETAPTGGTTIRDYTHQRRSPHSPQVASQVMDELLAETPAVTADVDTRVSITFDPSRANPQPPDLLAAVAEVSRWIPGLEQGLASCGVSVLGRATVPQLITRLRTAYDPASRGEVAVLDAQQQVLAWRDAAPVSAREDWDAWHHDSGISVSWAMREAPRQAVTERVLVPLLAPGPHPRRVTLLYEPLGADAAAAAVESEISNLAVRQEWAKRTKRDTTQRDRDDAAHAQQAAREESQGAGVGTFSLYVTTTVAAAEQIPAAVADVELRAGQAKTRLRRLRGAQASGFAASLGMGINPRELETRHGY</sequence>
<evidence type="ECO:0000256" key="1">
    <source>
        <dbReference type="SAM" id="Phobius"/>
    </source>
</evidence>
<organism evidence="2 3">
    <name type="scientific">Halosaccharopolyspora lacisalsi</name>
    <dbReference type="NCBI Taxonomy" id="1000566"/>
    <lineage>
        <taxon>Bacteria</taxon>
        <taxon>Bacillati</taxon>
        <taxon>Actinomycetota</taxon>
        <taxon>Actinomycetes</taxon>
        <taxon>Pseudonocardiales</taxon>
        <taxon>Pseudonocardiaceae</taxon>
        <taxon>Halosaccharopolyspora</taxon>
    </lineage>
</organism>
<dbReference type="InterPro" id="IPR049978">
    <property type="entry name" value="SCO6880-like"/>
</dbReference>
<keyword evidence="1" id="KW-0472">Membrane</keyword>
<evidence type="ECO:0008006" key="4">
    <source>
        <dbReference type="Google" id="ProtNLM"/>
    </source>
</evidence>
<dbReference type="NCBIfam" id="NF042935">
    <property type="entry name" value="SCO6880_fam"/>
    <property type="match status" value="1"/>
</dbReference>
<proteinExistence type="predicted"/>
<evidence type="ECO:0000313" key="2">
    <source>
        <dbReference type="EMBL" id="MBA8827790.1"/>
    </source>
</evidence>
<accession>A0A839E422</accession>
<evidence type="ECO:0000313" key="3">
    <source>
        <dbReference type="Proteomes" id="UP000569329"/>
    </source>
</evidence>
<keyword evidence="1" id="KW-0812">Transmembrane</keyword>
<reference evidence="2 3" key="1">
    <citation type="submission" date="2020-07" db="EMBL/GenBank/DDBJ databases">
        <title>Sequencing the genomes of 1000 actinobacteria strains.</title>
        <authorList>
            <person name="Klenk H.-P."/>
        </authorList>
    </citation>
    <scope>NUCLEOTIDE SEQUENCE [LARGE SCALE GENOMIC DNA]</scope>
    <source>
        <strain evidence="2 3">DSM 45975</strain>
    </source>
</reference>
<keyword evidence="3" id="KW-1185">Reference proteome</keyword>
<dbReference type="AlphaFoldDB" id="A0A839E422"/>